<dbReference type="Gene3D" id="6.10.10.120">
    <property type="entry name" value="Antitoxin ParD1-like"/>
    <property type="match status" value="1"/>
</dbReference>
<dbReference type="Proteomes" id="UP000246132">
    <property type="component" value="Unassembled WGS sequence"/>
</dbReference>
<dbReference type="GO" id="GO:0006355">
    <property type="term" value="P:regulation of DNA-templated transcription"/>
    <property type="evidence" value="ECO:0007669"/>
    <property type="project" value="InterPro"/>
</dbReference>
<comment type="caution">
    <text evidence="3">The sequence shown here is derived from an EMBL/GenBank/DDBJ whole genome shotgun (WGS) entry which is preliminary data.</text>
</comment>
<dbReference type="RefSeq" id="WP_109767064.1">
    <property type="nucleotide sequence ID" value="NZ_JASHJQ010000005.1"/>
</dbReference>
<sequence>MTKPAEKLSITITAPMAQRIRAEVEAGHYGSTSEVIREALRLWEKQQQELDLLRARVKASIEDPRPRVPIKDVRRRIKERHEAALNEAHDDAA</sequence>
<name>A0A3A8AKP2_9HYPH</name>
<keyword evidence="4" id="KW-1185">Reference proteome</keyword>
<dbReference type="Pfam" id="PF03693">
    <property type="entry name" value="ParD_antitoxin"/>
    <property type="match status" value="1"/>
</dbReference>
<dbReference type="InterPro" id="IPR038296">
    <property type="entry name" value="ParD_sf"/>
</dbReference>
<evidence type="ECO:0000313" key="4">
    <source>
        <dbReference type="Proteomes" id="UP000246132"/>
    </source>
</evidence>
<dbReference type="NCBIfam" id="TIGR02606">
    <property type="entry name" value="antidote_CC2985"/>
    <property type="match status" value="1"/>
</dbReference>
<evidence type="ECO:0000256" key="1">
    <source>
        <dbReference type="ARBA" id="ARBA00008580"/>
    </source>
</evidence>
<comment type="similarity">
    <text evidence="1">Belongs to the ParD antitoxin family.</text>
</comment>
<dbReference type="AlphaFoldDB" id="A0A3A8AKP2"/>
<dbReference type="InterPro" id="IPR022789">
    <property type="entry name" value="ParD"/>
</dbReference>
<keyword evidence="2" id="KW-1277">Toxin-antitoxin system</keyword>
<evidence type="ECO:0000256" key="2">
    <source>
        <dbReference type="ARBA" id="ARBA00022649"/>
    </source>
</evidence>
<reference evidence="3 4" key="1">
    <citation type="journal article" date="2018" name="Int. J. Syst. Bacteriol.">
        <title>Oceaniradius stylonemae gen. nov., sp. nov., isolated from a red alga, Stylonema cornu-cervi.</title>
        <authorList>
            <person name="Jeong S."/>
        </authorList>
    </citation>
    <scope>NUCLEOTIDE SEQUENCE [LARGE SCALE GENOMIC DNA]</scope>
    <source>
        <strain evidence="3 4">StC1</strain>
    </source>
</reference>
<protein>
    <submittedName>
        <fullName evidence="3">Type II toxin-antitoxin system ParD family antitoxin</fullName>
    </submittedName>
</protein>
<dbReference type="InterPro" id="IPR010985">
    <property type="entry name" value="Ribbon_hlx_hlx"/>
</dbReference>
<organism evidence="3 4">
    <name type="scientific">Oceaniradius stylonematis</name>
    <dbReference type="NCBI Taxonomy" id="2184161"/>
    <lineage>
        <taxon>Bacteria</taxon>
        <taxon>Pseudomonadati</taxon>
        <taxon>Pseudomonadota</taxon>
        <taxon>Alphaproteobacteria</taxon>
        <taxon>Hyphomicrobiales</taxon>
        <taxon>Ahrensiaceae</taxon>
        <taxon>Oceaniradius</taxon>
    </lineage>
</organism>
<dbReference type="CDD" id="cd22231">
    <property type="entry name" value="RHH_NikR_HicB-like"/>
    <property type="match status" value="1"/>
</dbReference>
<dbReference type="EMBL" id="QFWV02000002">
    <property type="protein sequence ID" value="RKF08250.1"/>
    <property type="molecule type" value="Genomic_DNA"/>
</dbReference>
<dbReference type="SUPFAM" id="SSF47598">
    <property type="entry name" value="Ribbon-helix-helix"/>
    <property type="match status" value="1"/>
</dbReference>
<dbReference type="OrthoDB" id="291307at2"/>
<accession>A0A3A8AKP2</accession>
<proteinExistence type="inferred from homology"/>
<gene>
    <name evidence="3" type="ORF">DEM25_002870</name>
</gene>
<evidence type="ECO:0000313" key="3">
    <source>
        <dbReference type="EMBL" id="RKF08250.1"/>
    </source>
</evidence>
<dbReference type="PANTHER" id="PTHR36582:SF2">
    <property type="entry name" value="ANTITOXIN PARD"/>
    <property type="match status" value="1"/>
</dbReference>
<dbReference type="PANTHER" id="PTHR36582">
    <property type="entry name" value="ANTITOXIN PARD"/>
    <property type="match status" value="1"/>
</dbReference>